<dbReference type="AlphaFoldDB" id="A0A0N7HW29"/>
<dbReference type="PATRIC" id="fig|512763.3.peg.615"/>
<sequence>MQIHNLIILDESGSMNSIKKETISGFNELVQTLKGMKERFPEQEHFISLFTFNGEGIKPRLYKLPVKGLKEIDGKIYRPHAQTPLFDAIGTSVTKLRDDLGDLADTNVLVTILTDGRENASREYTGTQVKRLIDEQKQKGWTFTYIGANHDVEHVATSISITNSITFKATSEGTAEIFSKERTSRMEYLRKLNENEDISSGYYDESDQGQ</sequence>
<dbReference type="EMBL" id="CP012643">
    <property type="protein sequence ID" value="ALI98096.1"/>
    <property type="molecule type" value="Genomic_DNA"/>
</dbReference>
<dbReference type="SUPFAM" id="SSF53300">
    <property type="entry name" value="vWA-like"/>
    <property type="match status" value="1"/>
</dbReference>
<dbReference type="RefSeq" id="WP_062542430.1">
    <property type="nucleotide sequence ID" value="NZ_CP012643.1"/>
</dbReference>
<dbReference type="Pfam" id="PF00092">
    <property type="entry name" value="VWA"/>
    <property type="match status" value="1"/>
</dbReference>
<dbReference type="InterPro" id="IPR036465">
    <property type="entry name" value="vWFA_dom_sf"/>
</dbReference>
<protein>
    <recommendedName>
        <fullName evidence="1">VWFA domain-containing protein</fullName>
    </recommendedName>
</protein>
<proteinExistence type="predicted"/>
<reference evidence="2 3" key="1">
    <citation type="submission" date="2015-08" db="EMBL/GenBank/DDBJ databases">
        <title>Complete genome sequence of Rufibacter tibetensis strain 1351t, a radiation-resistant bacterium from tibet plateau.</title>
        <authorList>
            <person name="Dai J."/>
        </authorList>
    </citation>
    <scope>NUCLEOTIDE SEQUENCE [LARGE SCALE GENOMIC DNA]</scope>
    <source>
        <strain evidence="2 3">1351</strain>
    </source>
</reference>
<organism evidence="2 3">
    <name type="scientific">Rufibacter tibetensis</name>
    <dbReference type="NCBI Taxonomy" id="512763"/>
    <lineage>
        <taxon>Bacteria</taxon>
        <taxon>Pseudomonadati</taxon>
        <taxon>Bacteroidota</taxon>
        <taxon>Cytophagia</taxon>
        <taxon>Cytophagales</taxon>
        <taxon>Hymenobacteraceae</taxon>
        <taxon>Rufibacter</taxon>
    </lineage>
</organism>
<evidence type="ECO:0000259" key="1">
    <source>
        <dbReference type="PROSITE" id="PS50234"/>
    </source>
</evidence>
<evidence type="ECO:0000313" key="3">
    <source>
        <dbReference type="Proteomes" id="UP000061382"/>
    </source>
</evidence>
<dbReference type="Gene3D" id="3.40.50.410">
    <property type="entry name" value="von Willebrand factor, type A domain"/>
    <property type="match status" value="1"/>
</dbReference>
<evidence type="ECO:0000313" key="2">
    <source>
        <dbReference type="EMBL" id="ALI98096.1"/>
    </source>
</evidence>
<dbReference type="Proteomes" id="UP000061382">
    <property type="component" value="Chromosome"/>
</dbReference>
<feature type="domain" description="VWFA" evidence="1">
    <location>
        <begin position="4"/>
        <end position="196"/>
    </location>
</feature>
<dbReference type="PROSITE" id="PS50234">
    <property type="entry name" value="VWFA"/>
    <property type="match status" value="1"/>
</dbReference>
<name>A0A0N7HW29_9BACT</name>
<keyword evidence="3" id="KW-1185">Reference proteome</keyword>
<dbReference type="KEGG" id="rti:DC20_02770"/>
<accession>A0A0N7HW29</accession>
<gene>
    <name evidence="2" type="ORF">DC20_02770</name>
</gene>
<dbReference type="InterPro" id="IPR002035">
    <property type="entry name" value="VWF_A"/>
</dbReference>